<name>A0ABW2IGR7_9PROT</name>
<dbReference type="InterPro" id="IPR000073">
    <property type="entry name" value="AB_hydrolase_1"/>
</dbReference>
<dbReference type="InterPro" id="IPR045889">
    <property type="entry name" value="MES/HNL"/>
</dbReference>
<feature type="domain" description="AB hydrolase-1" evidence="2">
    <location>
        <begin position="34"/>
        <end position="247"/>
    </location>
</feature>
<dbReference type="Gene3D" id="3.40.50.1820">
    <property type="entry name" value="alpha/beta hydrolase"/>
    <property type="match status" value="1"/>
</dbReference>
<keyword evidence="4" id="KW-1185">Reference proteome</keyword>
<evidence type="ECO:0000256" key="1">
    <source>
        <dbReference type="SAM" id="SignalP"/>
    </source>
</evidence>
<dbReference type="Proteomes" id="UP001596492">
    <property type="component" value="Unassembled WGS sequence"/>
</dbReference>
<sequence>MRKLIISLWCAFSTLFPLSMHSEEMAQTSKPETFVIVHGSTGGGWDWKTVANILEDRGHTAYRPTLSGLGERMHLAAKDIDLETHITDIVNTIVFEELDNVILAGHSYGGAVITGVMDRIPERIKHVIFLDAMVLDDGMSMLDLNYDWMQGLEIKNHQIHFNWLEPEAEYPKDVPHPVKTYTSPVSYKNPAAKELNVSYVAFIPEGMTKEERAKDSSWSRAKARGWTIRTIPGHHTIYREKPNEFVDMLIASISDRNTQVEDIQ</sequence>
<dbReference type="InterPro" id="IPR029058">
    <property type="entry name" value="AB_hydrolase_fold"/>
</dbReference>
<keyword evidence="1" id="KW-0732">Signal</keyword>
<proteinExistence type="predicted"/>
<feature type="signal peptide" evidence="1">
    <location>
        <begin position="1"/>
        <end position="22"/>
    </location>
</feature>
<dbReference type="RefSeq" id="WP_382164778.1">
    <property type="nucleotide sequence ID" value="NZ_JBHTBR010000002.1"/>
</dbReference>
<evidence type="ECO:0000313" key="3">
    <source>
        <dbReference type="EMBL" id="MFC7290141.1"/>
    </source>
</evidence>
<reference evidence="4" key="1">
    <citation type="journal article" date="2019" name="Int. J. Syst. Evol. Microbiol.">
        <title>The Global Catalogue of Microorganisms (GCM) 10K type strain sequencing project: providing services to taxonomists for standard genome sequencing and annotation.</title>
        <authorList>
            <consortium name="The Broad Institute Genomics Platform"/>
            <consortium name="The Broad Institute Genome Sequencing Center for Infectious Disease"/>
            <person name="Wu L."/>
            <person name="Ma J."/>
        </authorList>
    </citation>
    <scope>NUCLEOTIDE SEQUENCE [LARGE SCALE GENOMIC DNA]</scope>
    <source>
        <strain evidence="4">CCUG 51308</strain>
    </source>
</reference>
<dbReference type="PANTHER" id="PTHR10992:SF1086">
    <property type="entry name" value="AB HYDROLASE-1 DOMAIN-CONTAINING PROTEIN"/>
    <property type="match status" value="1"/>
</dbReference>
<dbReference type="EMBL" id="JBHTBR010000002">
    <property type="protein sequence ID" value="MFC7290141.1"/>
    <property type="molecule type" value="Genomic_DNA"/>
</dbReference>
<dbReference type="SUPFAM" id="SSF53474">
    <property type="entry name" value="alpha/beta-Hydrolases"/>
    <property type="match status" value="1"/>
</dbReference>
<keyword evidence="3" id="KW-0378">Hydrolase</keyword>
<feature type="chain" id="PRO_5047501436" evidence="1">
    <location>
        <begin position="23"/>
        <end position="264"/>
    </location>
</feature>
<comment type="caution">
    <text evidence="3">The sequence shown here is derived from an EMBL/GenBank/DDBJ whole genome shotgun (WGS) entry which is preliminary data.</text>
</comment>
<evidence type="ECO:0000259" key="2">
    <source>
        <dbReference type="Pfam" id="PF12697"/>
    </source>
</evidence>
<evidence type="ECO:0000313" key="4">
    <source>
        <dbReference type="Proteomes" id="UP001596492"/>
    </source>
</evidence>
<dbReference type="GO" id="GO:0016787">
    <property type="term" value="F:hydrolase activity"/>
    <property type="evidence" value="ECO:0007669"/>
    <property type="project" value="UniProtKB-KW"/>
</dbReference>
<dbReference type="Pfam" id="PF12697">
    <property type="entry name" value="Abhydrolase_6"/>
    <property type="match status" value="1"/>
</dbReference>
<gene>
    <name evidence="3" type="ORF">ACFQS8_00805</name>
</gene>
<dbReference type="PANTHER" id="PTHR10992">
    <property type="entry name" value="METHYLESTERASE FAMILY MEMBER"/>
    <property type="match status" value="1"/>
</dbReference>
<accession>A0ABW2IGR7</accession>
<organism evidence="3 4">
    <name type="scientific">Hirschia litorea</name>
    <dbReference type="NCBI Taxonomy" id="1199156"/>
    <lineage>
        <taxon>Bacteria</taxon>
        <taxon>Pseudomonadati</taxon>
        <taxon>Pseudomonadota</taxon>
        <taxon>Alphaproteobacteria</taxon>
        <taxon>Hyphomonadales</taxon>
        <taxon>Hyphomonadaceae</taxon>
        <taxon>Hirschia</taxon>
    </lineage>
</organism>
<protein>
    <submittedName>
        <fullName evidence="3">Alpha/beta fold hydrolase</fullName>
    </submittedName>
</protein>